<evidence type="ECO:0000259" key="8">
    <source>
        <dbReference type="PROSITE" id="PS50035"/>
    </source>
</evidence>
<dbReference type="InterPro" id="IPR043764">
    <property type="entry name" value="DUF5710"/>
</dbReference>
<feature type="coiled-coil region" evidence="6">
    <location>
        <begin position="356"/>
        <end position="390"/>
    </location>
</feature>
<dbReference type="Pfam" id="PF13086">
    <property type="entry name" value="AAA_11"/>
    <property type="match status" value="1"/>
</dbReference>
<dbReference type="Gene3D" id="3.40.50.300">
    <property type="entry name" value="P-loop containing nucleotide triphosphate hydrolases"/>
    <property type="match status" value="2"/>
</dbReference>
<sequence length="1023" mass="111692">MCMTGIKQPYPVAELLAAVRAEIRAERRGDGNDAQKVSLSSGRPVSSSAGRFEYIFTCRRWNESLDGTSVLVRAARSRGPWATAEVSRMPDGKVRLIATEALGKPVPNVQIRQDDTAGLTLVAERLEAVGQADSPVRVESAGWIIGQGNPVVVRETDAARWVSNWQGLKLNPRQRLAVEQALASQILFLWGPPGTGKTDVVGHIVEGCFRQGHTILFLAPTKVAVDQALERMCDLLKAQDGFAEGLVQRAGDIEVPSLRDRYGEFVDTAQITARIAVQLDEGLTQATEALKTVRTAIALHDDVQSLEQALAAARTARSAAVTSKEAAGKDGLRAEADAARLRLKIGQLGAPSGLFAKRKEAQLATLRGELAQAEASARSAATQVADAEQEAGQAAAAIGELTGQLAGARARLAGVAARPVLSRQAEALQKQIDDLDQQRRKIHDTVRSRCRVMGATVAKAVQSRKLLDRVDVVVIDEAGMVDLPSAWLAAGLAGKRVVVAGDFRQLPAVTKGEGDQKATEQERAHSRQWAARDAFHAAGLVTASGAVCQDPRLVALDTQYRMREPICALVNVVAYPDAPLATGRDDRSRIPFNPLVDAPVILVDTSKQRIPGPDHKANTVNEAVVHELVRGLQYEGVLPGRKWENVAPGERATDRLGVIAPYRAQVQALRGSLKYRFGEEYEGLVDTVHRFQGSQRPIVVLDTAVGAGRDPGFFYRGTGLSSHTCRLLNVALSRAQDHLIVVADVDHLRQHLAPHSEARAMLDHLESHAQLMSADQLVPTRDAAQLSALSEEELARPAFFPADEVYQAVEWDITRAVRSIELYCPFLDPQPVRKWSALLGQRVAEGVKVVVYTRAAEEQREEAAAQRHQQRIDQLRAVGCEVDFRERMHEKVLILDGSVLWHGSLNLLANTGPTDLMMRFTDPTSCERVSRVIERARKDRAAWNPRAAGGHSGRERGAAEPATPSPSGISPGDVVDGRLYLQVSYEEKDEAKKELRARWDARNRLWYVDATRVSRHQASRWLP</sequence>
<dbReference type="PROSITE" id="PS50035">
    <property type="entry name" value="PLD"/>
    <property type="match status" value="1"/>
</dbReference>
<dbReference type="InterPro" id="IPR041677">
    <property type="entry name" value="DNA2/NAM7_AAA_11"/>
</dbReference>
<keyword evidence="4" id="KW-0347">Helicase</keyword>
<evidence type="ECO:0000256" key="1">
    <source>
        <dbReference type="ARBA" id="ARBA00007913"/>
    </source>
</evidence>
<dbReference type="InterPro" id="IPR025202">
    <property type="entry name" value="PLD-like_dom"/>
</dbReference>
<protein>
    <recommendedName>
        <fullName evidence="8">PLD phosphodiesterase domain-containing protein</fullName>
    </recommendedName>
</protein>
<keyword evidence="3" id="KW-0378">Hydrolase</keyword>
<accession>A0ABN3G316</accession>
<evidence type="ECO:0000256" key="5">
    <source>
        <dbReference type="ARBA" id="ARBA00022840"/>
    </source>
</evidence>
<gene>
    <name evidence="9" type="ORF">GCM10010246_30100</name>
</gene>
<dbReference type="InterPro" id="IPR041679">
    <property type="entry name" value="DNA2/NAM7-like_C"/>
</dbReference>
<reference evidence="9 10" key="1">
    <citation type="journal article" date="2019" name="Int. J. Syst. Evol. Microbiol.">
        <title>The Global Catalogue of Microorganisms (GCM) 10K type strain sequencing project: providing services to taxonomists for standard genome sequencing and annotation.</title>
        <authorList>
            <consortium name="The Broad Institute Genomics Platform"/>
            <consortium name="The Broad Institute Genome Sequencing Center for Infectious Disease"/>
            <person name="Wu L."/>
            <person name="Ma J."/>
        </authorList>
    </citation>
    <scope>NUCLEOTIDE SEQUENCE [LARGE SCALE GENOMIC DNA]</scope>
    <source>
        <strain evidence="9 10">JCM 4316</strain>
    </source>
</reference>
<dbReference type="Pfam" id="PF13091">
    <property type="entry name" value="PLDc_2"/>
    <property type="match status" value="1"/>
</dbReference>
<keyword evidence="10" id="KW-1185">Reference proteome</keyword>
<dbReference type="InterPro" id="IPR001736">
    <property type="entry name" value="PLipase_D/transphosphatidylase"/>
</dbReference>
<name>A0ABN3G316_9ACTN</name>
<dbReference type="Gene3D" id="3.30.870.10">
    <property type="entry name" value="Endonuclease Chain A"/>
    <property type="match status" value="1"/>
</dbReference>
<feature type="domain" description="PLD phosphodiesterase" evidence="8">
    <location>
        <begin position="884"/>
        <end position="911"/>
    </location>
</feature>
<dbReference type="SUPFAM" id="SSF56024">
    <property type="entry name" value="Phospholipase D/nuclease"/>
    <property type="match status" value="1"/>
</dbReference>
<keyword evidence="6" id="KW-0175">Coiled coil</keyword>
<evidence type="ECO:0000256" key="6">
    <source>
        <dbReference type="SAM" id="Coils"/>
    </source>
</evidence>
<dbReference type="SUPFAM" id="SSF52540">
    <property type="entry name" value="P-loop containing nucleoside triphosphate hydrolases"/>
    <property type="match status" value="1"/>
</dbReference>
<comment type="caution">
    <text evidence="9">The sequence shown here is derived from an EMBL/GenBank/DDBJ whole genome shotgun (WGS) entry which is preliminary data.</text>
</comment>
<evidence type="ECO:0000313" key="10">
    <source>
        <dbReference type="Proteomes" id="UP001500253"/>
    </source>
</evidence>
<evidence type="ECO:0000256" key="4">
    <source>
        <dbReference type="ARBA" id="ARBA00022806"/>
    </source>
</evidence>
<keyword evidence="5" id="KW-0067">ATP-binding</keyword>
<organism evidence="9 10">
    <name type="scientific">Streptomyces cuspidosporus</name>
    <dbReference type="NCBI Taxonomy" id="66882"/>
    <lineage>
        <taxon>Bacteria</taxon>
        <taxon>Bacillati</taxon>
        <taxon>Actinomycetota</taxon>
        <taxon>Actinomycetes</taxon>
        <taxon>Kitasatosporales</taxon>
        <taxon>Streptomycetaceae</taxon>
        <taxon>Streptomyces</taxon>
    </lineage>
</organism>
<keyword evidence="2" id="KW-0547">Nucleotide-binding</keyword>
<feature type="region of interest" description="Disordered" evidence="7">
    <location>
        <begin position="940"/>
        <end position="974"/>
    </location>
</feature>
<evidence type="ECO:0000256" key="3">
    <source>
        <dbReference type="ARBA" id="ARBA00022801"/>
    </source>
</evidence>
<dbReference type="EMBL" id="BAAASD010000010">
    <property type="protein sequence ID" value="GAA2342708.1"/>
    <property type="molecule type" value="Genomic_DNA"/>
</dbReference>
<dbReference type="InterPro" id="IPR050534">
    <property type="entry name" value="Coronavir_polyprotein_1ab"/>
</dbReference>
<dbReference type="Pfam" id="PF13087">
    <property type="entry name" value="AAA_12"/>
    <property type="match status" value="1"/>
</dbReference>
<dbReference type="InterPro" id="IPR027417">
    <property type="entry name" value="P-loop_NTPase"/>
</dbReference>
<evidence type="ECO:0000256" key="2">
    <source>
        <dbReference type="ARBA" id="ARBA00022741"/>
    </source>
</evidence>
<dbReference type="Pfam" id="PF18974">
    <property type="entry name" value="DUF5710"/>
    <property type="match status" value="1"/>
</dbReference>
<comment type="similarity">
    <text evidence="1">Belongs to the DNA2/NAM7 helicase family.</text>
</comment>
<dbReference type="CDD" id="cd18808">
    <property type="entry name" value="SF1_C_Upf1"/>
    <property type="match status" value="1"/>
</dbReference>
<dbReference type="InterPro" id="IPR047187">
    <property type="entry name" value="SF1_C_Upf1"/>
</dbReference>
<proteinExistence type="inferred from homology"/>
<dbReference type="Proteomes" id="UP001500253">
    <property type="component" value="Unassembled WGS sequence"/>
</dbReference>
<dbReference type="PANTHER" id="PTHR43788:SF8">
    <property type="entry name" value="DNA-BINDING PROTEIN SMUBP-2"/>
    <property type="match status" value="1"/>
</dbReference>
<feature type="region of interest" description="Disordered" evidence="7">
    <location>
        <begin position="27"/>
        <end position="46"/>
    </location>
</feature>
<evidence type="ECO:0000256" key="7">
    <source>
        <dbReference type="SAM" id="MobiDB-lite"/>
    </source>
</evidence>
<dbReference type="PANTHER" id="PTHR43788">
    <property type="entry name" value="DNA2/NAM7 HELICASE FAMILY MEMBER"/>
    <property type="match status" value="1"/>
</dbReference>
<feature type="coiled-coil region" evidence="6">
    <location>
        <begin position="418"/>
        <end position="445"/>
    </location>
</feature>
<evidence type="ECO:0000313" key="9">
    <source>
        <dbReference type="EMBL" id="GAA2342708.1"/>
    </source>
</evidence>